<comment type="caution">
    <text evidence="2">The sequence shown here is derived from an EMBL/GenBank/DDBJ whole genome shotgun (WGS) entry which is preliminary data.</text>
</comment>
<feature type="signal peptide" evidence="1">
    <location>
        <begin position="1"/>
        <end position="18"/>
    </location>
</feature>
<feature type="chain" id="PRO_5021377055" evidence="1">
    <location>
        <begin position="19"/>
        <end position="137"/>
    </location>
</feature>
<reference evidence="2 3" key="1">
    <citation type="submission" date="2019-06" db="EMBL/GenBank/DDBJ databases">
        <title>Flavobacteriaceae Paucihalobacterium erythroidium CWB-1, complete genome.</title>
        <authorList>
            <person name="Wu S."/>
        </authorList>
    </citation>
    <scope>NUCLEOTIDE SEQUENCE [LARGE SCALE GENOMIC DNA]</scope>
    <source>
        <strain evidence="2 3">CWB-1</strain>
    </source>
</reference>
<dbReference type="Pfam" id="PF09912">
    <property type="entry name" value="DUF2141"/>
    <property type="match status" value="1"/>
</dbReference>
<dbReference type="EMBL" id="VHIQ01000003">
    <property type="protein sequence ID" value="TPV33951.1"/>
    <property type="molecule type" value="Genomic_DNA"/>
</dbReference>
<dbReference type="OrthoDB" id="9788332at2"/>
<dbReference type="InterPro" id="IPR018673">
    <property type="entry name" value="DUF2141"/>
</dbReference>
<name>A0A506PJI2_9FLAO</name>
<evidence type="ECO:0000313" key="2">
    <source>
        <dbReference type="EMBL" id="TPV33951.1"/>
    </source>
</evidence>
<protein>
    <submittedName>
        <fullName evidence="2">DUF2141 domain-containing protein</fullName>
    </submittedName>
</protein>
<sequence length="137" mass="15128">MRLLITILALSLGLTGNAQDTGISITVTIENIKNNDGKVLLGLHNSETFMRADGLDNLESTIENGKVILVFKNVKPGDYAILAMHDENENYMMDFEASGMPKESFGLSNNPMSFGPPQFNEAKFTVNDKDLNLTIRF</sequence>
<evidence type="ECO:0000313" key="3">
    <source>
        <dbReference type="Proteomes" id="UP000317332"/>
    </source>
</evidence>
<dbReference type="RefSeq" id="WP_140989848.1">
    <property type="nucleotide sequence ID" value="NZ_VHIQ01000003.1"/>
</dbReference>
<keyword evidence="3" id="KW-1185">Reference proteome</keyword>
<gene>
    <name evidence="2" type="ORF">FJ651_07270</name>
</gene>
<evidence type="ECO:0000256" key="1">
    <source>
        <dbReference type="SAM" id="SignalP"/>
    </source>
</evidence>
<proteinExistence type="predicted"/>
<dbReference type="AlphaFoldDB" id="A0A506PJI2"/>
<dbReference type="Proteomes" id="UP000317332">
    <property type="component" value="Unassembled WGS sequence"/>
</dbReference>
<accession>A0A506PJI2</accession>
<keyword evidence="1" id="KW-0732">Signal</keyword>
<organism evidence="2 3">
    <name type="scientific">Paucihalobacter ruber</name>
    <dbReference type="NCBI Taxonomy" id="2567861"/>
    <lineage>
        <taxon>Bacteria</taxon>
        <taxon>Pseudomonadati</taxon>
        <taxon>Bacteroidota</taxon>
        <taxon>Flavobacteriia</taxon>
        <taxon>Flavobacteriales</taxon>
        <taxon>Flavobacteriaceae</taxon>
        <taxon>Paucihalobacter</taxon>
    </lineage>
</organism>